<sequence length="47" mass="5205">MGIVDEAFTQRQLGSASAMAIVMALIMIIVSVFQFKISNMRDKKEGK</sequence>
<evidence type="ECO:0000313" key="6">
    <source>
        <dbReference type="EMBL" id="UOR11594.1"/>
    </source>
</evidence>
<keyword evidence="4 5" id="KW-0472">Membrane</keyword>
<keyword evidence="2 5" id="KW-0812">Transmembrane</keyword>
<organism evidence="6 7">
    <name type="scientific">Halobacillus amylolyticus</name>
    <dbReference type="NCBI Taxonomy" id="2932259"/>
    <lineage>
        <taxon>Bacteria</taxon>
        <taxon>Bacillati</taxon>
        <taxon>Bacillota</taxon>
        <taxon>Bacilli</taxon>
        <taxon>Bacillales</taxon>
        <taxon>Bacillaceae</taxon>
        <taxon>Halobacillus</taxon>
    </lineage>
</organism>
<dbReference type="RefSeq" id="WP_245031721.1">
    <property type="nucleotide sequence ID" value="NZ_CP095075.1"/>
</dbReference>
<feature type="transmembrane region" description="Helical" evidence="5">
    <location>
        <begin position="16"/>
        <end position="35"/>
    </location>
</feature>
<comment type="subcellular location">
    <subcellularLocation>
        <location evidence="1">Membrane</location>
        <topology evidence="1">Multi-pass membrane protein</topology>
    </subcellularLocation>
</comment>
<evidence type="ECO:0000313" key="7">
    <source>
        <dbReference type="Proteomes" id="UP000830326"/>
    </source>
</evidence>
<evidence type="ECO:0000256" key="5">
    <source>
        <dbReference type="SAM" id="Phobius"/>
    </source>
</evidence>
<reference evidence="6" key="1">
    <citation type="submission" date="2022-04" db="EMBL/GenBank/DDBJ databases">
        <title>Halobacillus sp. isolated from saltern.</title>
        <authorList>
            <person name="Won M."/>
            <person name="Lee C.-M."/>
            <person name="Woen H.-Y."/>
            <person name="Kwon S.-W."/>
        </authorList>
    </citation>
    <scope>NUCLEOTIDE SEQUENCE</scope>
    <source>
        <strain evidence="6">SSHM10-5</strain>
    </source>
</reference>
<keyword evidence="7" id="KW-1185">Reference proteome</keyword>
<protein>
    <recommendedName>
        <fullName evidence="8">Sugar ABC transporter permease</fullName>
    </recommendedName>
</protein>
<dbReference type="Proteomes" id="UP000830326">
    <property type="component" value="Chromosome"/>
</dbReference>
<evidence type="ECO:0000256" key="3">
    <source>
        <dbReference type="ARBA" id="ARBA00022989"/>
    </source>
</evidence>
<keyword evidence="3 5" id="KW-1133">Transmembrane helix</keyword>
<name>A0ABY4HA63_9BACI</name>
<dbReference type="Gene3D" id="1.10.3720.10">
    <property type="entry name" value="MetI-like"/>
    <property type="match status" value="1"/>
</dbReference>
<dbReference type="EMBL" id="CP095075">
    <property type="protein sequence ID" value="UOR11594.1"/>
    <property type="molecule type" value="Genomic_DNA"/>
</dbReference>
<dbReference type="InterPro" id="IPR035906">
    <property type="entry name" value="MetI-like_sf"/>
</dbReference>
<proteinExistence type="predicted"/>
<evidence type="ECO:0000256" key="4">
    <source>
        <dbReference type="ARBA" id="ARBA00023136"/>
    </source>
</evidence>
<accession>A0ABY4HA63</accession>
<gene>
    <name evidence="6" type="ORF">MUO15_18760</name>
</gene>
<evidence type="ECO:0000256" key="2">
    <source>
        <dbReference type="ARBA" id="ARBA00022692"/>
    </source>
</evidence>
<evidence type="ECO:0008006" key="8">
    <source>
        <dbReference type="Google" id="ProtNLM"/>
    </source>
</evidence>
<evidence type="ECO:0000256" key="1">
    <source>
        <dbReference type="ARBA" id="ARBA00004141"/>
    </source>
</evidence>